<reference evidence="1 2" key="1">
    <citation type="submission" date="2015-06" db="EMBL/GenBank/DDBJ databases">
        <authorList>
            <person name="Xie B.-B."/>
            <person name="Rong J.-C."/>
            <person name="Qin Q.-L."/>
            <person name="Zhang Y.-Z."/>
        </authorList>
    </citation>
    <scope>NUCLEOTIDE SEQUENCE [LARGE SCALE GENOMIC DNA]</scope>
    <source>
        <strain evidence="1 2">KMM 3549</strain>
    </source>
</reference>
<protein>
    <submittedName>
        <fullName evidence="1">Uncharacterized protein</fullName>
    </submittedName>
</protein>
<gene>
    <name evidence="1" type="ORF">PISS_a0269</name>
</gene>
<proteinExistence type="predicted"/>
<organism evidence="1 2">
    <name type="scientific">Pseudoalteromonas issachenkonii</name>
    <dbReference type="NCBI Taxonomy" id="152297"/>
    <lineage>
        <taxon>Bacteria</taxon>
        <taxon>Pseudomonadati</taxon>
        <taxon>Pseudomonadota</taxon>
        <taxon>Gammaproteobacteria</taxon>
        <taxon>Alteromonadales</taxon>
        <taxon>Pseudoalteromonadaceae</taxon>
        <taxon>Pseudoalteromonas</taxon>
    </lineage>
</organism>
<keyword evidence="2" id="KW-1185">Reference proteome</keyword>
<sequence length="42" mass="4329">MPVARHNALAPARLRPSVVVALLNLAIVTSVFAAINAGIPHS</sequence>
<evidence type="ECO:0000313" key="1">
    <source>
        <dbReference type="EMBL" id="ATC89332.1"/>
    </source>
</evidence>
<evidence type="ECO:0000313" key="2">
    <source>
        <dbReference type="Proteomes" id="UP000217258"/>
    </source>
</evidence>
<dbReference type="EMBL" id="CP011030">
    <property type="protein sequence ID" value="ATC89332.1"/>
    <property type="molecule type" value="Genomic_DNA"/>
</dbReference>
<accession>A0ABM6MZI5</accession>
<dbReference type="Proteomes" id="UP000217258">
    <property type="component" value="Chromosome I"/>
</dbReference>
<name>A0ABM6MZI5_9GAMM</name>